<sequence length="259" mass="28023">MHPVLIKLGPVTLHSYGLLLALGAALGLWLLGRLAKKSGLNPDRVTNLAVLVLLSGILGARVAFVLIEPRAFLADPLLFFRFWQGGLVFYGGVAGGLLVGVPLALRWKLPALLLMDCFAPALALGQIFGRFGCFFAGCCYGKPWDGPCAVIFNDPATLAPRGIFLHPAQLYTALALALILAVLLWLWPKRRFAGQIFFSYGLMHGLARVIIEQFRGDWRGEEILGIITPTALFALGLAAASGLALFLLFQRNAKKGNKK</sequence>
<comment type="subcellular location">
    <subcellularLocation>
        <location evidence="7">Cell membrane</location>
        <topology evidence="7">Multi-pass membrane protein</topology>
    </subcellularLocation>
</comment>
<protein>
    <recommendedName>
        <fullName evidence="7">Phosphatidylglycerol--prolipoprotein diacylglyceryl transferase</fullName>
        <ecNumber evidence="7">2.5.1.145</ecNumber>
    </recommendedName>
</protein>
<evidence type="ECO:0000256" key="5">
    <source>
        <dbReference type="ARBA" id="ARBA00022989"/>
    </source>
</evidence>
<dbReference type="PANTHER" id="PTHR30589:SF0">
    <property type="entry name" value="PHOSPHATIDYLGLYCEROL--PROLIPOPROTEIN DIACYLGLYCERYL TRANSFERASE"/>
    <property type="match status" value="1"/>
</dbReference>
<keyword evidence="5 7" id="KW-1133">Transmembrane helix</keyword>
<dbReference type="STRING" id="1429043.X474_17685"/>
<evidence type="ECO:0000256" key="7">
    <source>
        <dbReference type="HAMAP-Rule" id="MF_01147"/>
    </source>
</evidence>
<dbReference type="InParanoid" id="A0A0D2JT78"/>
<evidence type="ECO:0000256" key="6">
    <source>
        <dbReference type="ARBA" id="ARBA00023136"/>
    </source>
</evidence>
<evidence type="ECO:0000256" key="3">
    <source>
        <dbReference type="ARBA" id="ARBA00022679"/>
    </source>
</evidence>
<evidence type="ECO:0000313" key="8">
    <source>
        <dbReference type="EMBL" id="KIX12700.1"/>
    </source>
</evidence>
<name>A0A0D2JT78_9BACT</name>
<feature type="transmembrane region" description="Helical" evidence="7">
    <location>
        <begin position="87"/>
        <end position="105"/>
    </location>
</feature>
<dbReference type="NCBIfam" id="TIGR00544">
    <property type="entry name" value="lgt"/>
    <property type="match status" value="1"/>
</dbReference>
<comment type="caution">
    <text evidence="8">The sequence shown here is derived from an EMBL/GenBank/DDBJ whole genome shotgun (WGS) entry which is preliminary data.</text>
</comment>
<proteinExistence type="inferred from homology"/>
<dbReference type="GO" id="GO:0005886">
    <property type="term" value="C:plasma membrane"/>
    <property type="evidence" value="ECO:0007669"/>
    <property type="project" value="UniProtKB-SubCell"/>
</dbReference>
<accession>A0A0D2JT78</accession>
<keyword evidence="4 7" id="KW-0812">Transmembrane</keyword>
<comment type="similarity">
    <text evidence="1 7">Belongs to the Lgt family.</text>
</comment>
<dbReference type="Proteomes" id="UP000032233">
    <property type="component" value="Unassembled WGS sequence"/>
</dbReference>
<dbReference type="EC" id="2.5.1.145" evidence="7"/>
<feature type="transmembrane region" description="Helical" evidence="7">
    <location>
        <begin position="15"/>
        <end position="35"/>
    </location>
</feature>
<feature type="transmembrane region" description="Helical" evidence="7">
    <location>
        <begin position="117"/>
        <end position="137"/>
    </location>
</feature>
<dbReference type="InterPro" id="IPR001640">
    <property type="entry name" value="Lgt"/>
</dbReference>
<feature type="transmembrane region" description="Helical" evidence="7">
    <location>
        <begin position="168"/>
        <end position="187"/>
    </location>
</feature>
<comment type="catalytic activity">
    <reaction evidence="7">
        <text>L-cysteinyl-[prolipoprotein] + a 1,2-diacyl-sn-glycero-3-phospho-(1'-sn-glycerol) = an S-1,2-diacyl-sn-glyceryl-L-cysteinyl-[prolipoprotein] + sn-glycerol 1-phosphate + H(+)</text>
        <dbReference type="Rhea" id="RHEA:56712"/>
        <dbReference type="Rhea" id="RHEA-COMP:14679"/>
        <dbReference type="Rhea" id="RHEA-COMP:14680"/>
        <dbReference type="ChEBI" id="CHEBI:15378"/>
        <dbReference type="ChEBI" id="CHEBI:29950"/>
        <dbReference type="ChEBI" id="CHEBI:57685"/>
        <dbReference type="ChEBI" id="CHEBI:64716"/>
        <dbReference type="ChEBI" id="CHEBI:140658"/>
        <dbReference type="EC" id="2.5.1.145"/>
    </reaction>
</comment>
<evidence type="ECO:0000256" key="2">
    <source>
        <dbReference type="ARBA" id="ARBA00022475"/>
    </source>
</evidence>
<feature type="transmembrane region" description="Helical" evidence="7">
    <location>
        <begin position="47"/>
        <end position="67"/>
    </location>
</feature>
<keyword evidence="9" id="KW-1185">Reference proteome</keyword>
<gene>
    <name evidence="7" type="primary">lgt</name>
    <name evidence="8" type="ORF">X474_17685</name>
</gene>
<comment type="function">
    <text evidence="7">Catalyzes the transfer of the diacylglyceryl group from phosphatidylglycerol to the sulfhydryl group of the N-terminal cysteine of a prolipoprotein, the first step in the formation of mature lipoproteins.</text>
</comment>
<keyword evidence="6 7" id="KW-0472">Membrane</keyword>
<dbReference type="Pfam" id="PF01790">
    <property type="entry name" value="LGT"/>
    <property type="match status" value="1"/>
</dbReference>
<evidence type="ECO:0000256" key="1">
    <source>
        <dbReference type="ARBA" id="ARBA00007150"/>
    </source>
</evidence>
<reference evidence="8 9" key="1">
    <citation type="submission" date="2013-11" db="EMBL/GenBank/DDBJ databases">
        <title>Metagenomic analysis of a methanogenic consortium involved in long chain n-alkane degradation.</title>
        <authorList>
            <person name="Davidova I.A."/>
            <person name="Callaghan A.V."/>
            <person name="Wawrik B."/>
            <person name="Pruitt S."/>
            <person name="Marks C."/>
            <person name="Duncan K.E."/>
            <person name="Suflita J.M."/>
        </authorList>
    </citation>
    <scope>NUCLEOTIDE SEQUENCE [LARGE SCALE GENOMIC DNA]</scope>
    <source>
        <strain evidence="8 9">SPR</strain>
    </source>
</reference>
<feature type="transmembrane region" description="Helical" evidence="7">
    <location>
        <begin position="223"/>
        <end position="249"/>
    </location>
</feature>
<organism evidence="8 9">
    <name type="scientific">Dethiosulfatarculus sandiegensis</name>
    <dbReference type="NCBI Taxonomy" id="1429043"/>
    <lineage>
        <taxon>Bacteria</taxon>
        <taxon>Pseudomonadati</taxon>
        <taxon>Thermodesulfobacteriota</taxon>
        <taxon>Desulfarculia</taxon>
        <taxon>Desulfarculales</taxon>
        <taxon>Desulfarculaceae</taxon>
        <taxon>Dethiosulfatarculus</taxon>
    </lineage>
</organism>
<dbReference type="UniPathway" id="UPA00664"/>
<dbReference type="PANTHER" id="PTHR30589">
    <property type="entry name" value="PROLIPOPROTEIN DIACYLGLYCERYL TRANSFERASE"/>
    <property type="match status" value="1"/>
</dbReference>
<feature type="binding site" evidence="7">
    <location>
        <position position="130"/>
    </location>
    <ligand>
        <name>a 1,2-diacyl-sn-glycero-3-phospho-(1'-sn-glycerol)</name>
        <dbReference type="ChEBI" id="CHEBI:64716"/>
    </ligand>
</feature>
<dbReference type="HAMAP" id="MF_01147">
    <property type="entry name" value="Lgt"/>
    <property type="match status" value="1"/>
</dbReference>
<dbReference type="GO" id="GO:0042158">
    <property type="term" value="P:lipoprotein biosynthetic process"/>
    <property type="evidence" value="ECO:0007669"/>
    <property type="project" value="UniProtKB-UniRule"/>
</dbReference>
<keyword evidence="2 7" id="KW-1003">Cell membrane</keyword>
<dbReference type="AlphaFoldDB" id="A0A0D2JT78"/>
<dbReference type="PATRIC" id="fig|1429043.3.peg.3741"/>
<keyword evidence="8" id="KW-0449">Lipoprotein</keyword>
<feature type="transmembrane region" description="Helical" evidence="7">
    <location>
        <begin position="192"/>
        <end position="211"/>
    </location>
</feature>
<evidence type="ECO:0000256" key="4">
    <source>
        <dbReference type="ARBA" id="ARBA00022692"/>
    </source>
</evidence>
<keyword evidence="3 7" id="KW-0808">Transferase</keyword>
<dbReference type="OrthoDB" id="871140at2"/>
<evidence type="ECO:0000313" key="9">
    <source>
        <dbReference type="Proteomes" id="UP000032233"/>
    </source>
</evidence>
<dbReference type="RefSeq" id="WP_044350269.1">
    <property type="nucleotide sequence ID" value="NZ_AZAC01000024.1"/>
</dbReference>
<dbReference type="GO" id="GO:0008961">
    <property type="term" value="F:phosphatidylglycerol-prolipoprotein diacylglyceryl transferase activity"/>
    <property type="evidence" value="ECO:0007669"/>
    <property type="project" value="UniProtKB-UniRule"/>
</dbReference>
<comment type="pathway">
    <text evidence="7">Protein modification; lipoprotein biosynthesis (diacylglyceryl transfer).</text>
</comment>
<dbReference type="EMBL" id="AZAC01000024">
    <property type="protein sequence ID" value="KIX12700.1"/>
    <property type="molecule type" value="Genomic_DNA"/>
</dbReference>